<evidence type="ECO:0000256" key="2">
    <source>
        <dbReference type="ARBA" id="ARBA00022614"/>
    </source>
</evidence>
<evidence type="ECO:0000256" key="1">
    <source>
        <dbReference type="ARBA" id="ARBA00004167"/>
    </source>
</evidence>
<dbReference type="InterPro" id="IPR046959">
    <property type="entry name" value="PRK1-6/SRF4-like"/>
</dbReference>
<feature type="region of interest" description="Disordered" evidence="9">
    <location>
        <begin position="564"/>
        <end position="585"/>
    </location>
</feature>
<feature type="transmembrane region" description="Helical" evidence="10">
    <location>
        <begin position="223"/>
        <end position="244"/>
    </location>
</feature>
<dbReference type="SMR" id="A0A067F4B2"/>
<dbReference type="InterPro" id="IPR000719">
    <property type="entry name" value="Prot_kinase_dom"/>
</dbReference>
<evidence type="ECO:0000259" key="12">
    <source>
        <dbReference type="PROSITE" id="PS50011"/>
    </source>
</evidence>
<dbReference type="InterPro" id="IPR032675">
    <property type="entry name" value="LRR_dom_sf"/>
</dbReference>
<evidence type="ECO:0000313" key="14">
    <source>
        <dbReference type="Proteomes" id="UP000027120"/>
    </source>
</evidence>
<dbReference type="Pfam" id="PF13855">
    <property type="entry name" value="LRR_8"/>
    <property type="match status" value="1"/>
</dbReference>
<keyword evidence="2" id="KW-0433">Leucine-rich repeat</keyword>
<dbReference type="EMBL" id="KK784921">
    <property type="protein sequence ID" value="KDO62199.1"/>
    <property type="molecule type" value="Genomic_DNA"/>
</dbReference>
<evidence type="ECO:0000256" key="9">
    <source>
        <dbReference type="SAM" id="MobiDB-lite"/>
    </source>
</evidence>
<evidence type="ECO:0000256" key="10">
    <source>
        <dbReference type="SAM" id="Phobius"/>
    </source>
</evidence>
<evidence type="ECO:0000256" key="8">
    <source>
        <dbReference type="ARBA" id="ARBA00023170"/>
    </source>
</evidence>
<dbReference type="PROSITE" id="PS50011">
    <property type="entry name" value="PROTEIN_KINASE_DOM"/>
    <property type="match status" value="1"/>
</dbReference>
<evidence type="ECO:0000256" key="7">
    <source>
        <dbReference type="ARBA" id="ARBA00023136"/>
    </source>
</evidence>
<gene>
    <name evidence="13" type="ORF">CISIN_1g042949mg</name>
</gene>
<dbReference type="Pfam" id="PF07714">
    <property type="entry name" value="PK_Tyr_Ser-Thr"/>
    <property type="match status" value="1"/>
</dbReference>
<keyword evidence="8" id="KW-0675">Receptor</keyword>
<evidence type="ECO:0000256" key="4">
    <source>
        <dbReference type="ARBA" id="ARBA00022729"/>
    </source>
</evidence>
<organism evidence="13 14">
    <name type="scientific">Citrus sinensis</name>
    <name type="common">Sweet orange</name>
    <name type="synonym">Citrus aurantium var. sinensis</name>
    <dbReference type="NCBI Taxonomy" id="2711"/>
    <lineage>
        <taxon>Eukaryota</taxon>
        <taxon>Viridiplantae</taxon>
        <taxon>Streptophyta</taxon>
        <taxon>Embryophyta</taxon>
        <taxon>Tracheophyta</taxon>
        <taxon>Spermatophyta</taxon>
        <taxon>Magnoliopsida</taxon>
        <taxon>eudicotyledons</taxon>
        <taxon>Gunneridae</taxon>
        <taxon>Pentapetalae</taxon>
        <taxon>rosids</taxon>
        <taxon>malvids</taxon>
        <taxon>Sapindales</taxon>
        <taxon>Rutaceae</taxon>
        <taxon>Aurantioideae</taxon>
        <taxon>Citrus</taxon>
    </lineage>
</organism>
<keyword evidence="14" id="KW-1185">Reference proteome</keyword>
<dbReference type="Gene3D" id="3.30.200.20">
    <property type="entry name" value="Phosphorylase Kinase, domain 1"/>
    <property type="match status" value="1"/>
</dbReference>
<keyword evidence="3 10" id="KW-0812">Transmembrane</keyword>
<dbReference type="InterPro" id="IPR001245">
    <property type="entry name" value="Ser-Thr/Tyr_kinase_cat_dom"/>
</dbReference>
<evidence type="ECO:0000256" key="6">
    <source>
        <dbReference type="ARBA" id="ARBA00022989"/>
    </source>
</evidence>
<feature type="signal peptide" evidence="11">
    <location>
        <begin position="1"/>
        <end position="28"/>
    </location>
</feature>
<dbReference type="SUPFAM" id="SSF52058">
    <property type="entry name" value="L domain-like"/>
    <property type="match status" value="1"/>
</dbReference>
<dbReference type="Gene3D" id="1.10.510.10">
    <property type="entry name" value="Transferase(Phosphotransferase) domain 1"/>
    <property type="match status" value="1"/>
</dbReference>
<dbReference type="GO" id="GO:0005524">
    <property type="term" value="F:ATP binding"/>
    <property type="evidence" value="ECO:0007669"/>
    <property type="project" value="InterPro"/>
</dbReference>
<dbReference type="PANTHER" id="PTHR48007:SF77">
    <property type="entry name" value="PROTEIN KINASE DOMAIN-CONTAINING PROTEIN"/>
    <property type="match status" value="1"/>
</dbReference>
<keyword evidence="7 10" id="KW-0472">Membrane</keyword>
<proteinExistence type="predicted"/>
<keyword evidence="4 11" id="KW-0732">Signal</keyword>
<evidence type="ECO:0000313" key="13">
    <source>
        <dbReference type="EMBL" id="KDO62199.1"/>
    </source>
</evidence>
<keyword evidence="6 10" id="KW-1133">Transmembrane helix</keyword>
<reference evidence="13 14" key="1">
    <citation type="submission" date="2014-04" db="EMBL/GenBank/DDBJ databases">
        <authorList>
            <consortium name="International Citrus Genome Consortium"/>
            <person name="Gmitter F."/>
            <person name="Chen C."/>
            <person name="Farmerie W."/>
            <person name="Harkins T."/>
            <person name="Desany B."/>
            <person name="Mohiuddin M."/>
            <person name="Kodira C."/>
            <person name="Borodovsky M."/>
            <person name="Lomsadze A."/>
            <person name="Burns P."/>
            <person name="Jenkins J."/>
            <person name="Prochnik S."/>
            <person name="Shu S."/>
            <person name="Chapman J."/>
            <person name="Pitluck S."/>
            <person name="Schmutz J."/>
            <person name="Rokhsar D."/>
        </authorList>
    </citation>
    <scope>NUCLEOTIDE SEQUENCE</scope>
</reference>
<name>A0A067F4B2_CITSI</name>
<evidence type="ECO:0000256" key="11">
    <source>
        <dbReference type="SAM" id="SignalP"/>
    </source>
</evidence>
<dbReference type="AlphaFoldDB" id="A0A067F4B2"/>
<keyword evidence="5" id="KW-0677">Repeat</keyword>
<dbReference type="SUPFAM" id="SSF56112">
    <property type="entry name" value="Protein kinase-like (PK-like)"/>
    <property type="match status" value="1"/>
</dbReference>
<dbReference type="Proteomes" id="UP000027120">
    <property type="component" value="Unassembled WGS sequence"/>
</dbReference>
<dbReference type="InterPro" id="IPR011009">
    <property type="entry name" value="Kinase-like_dom_sf"/>
</dbReference>
<evidence type="ECO:0000256" key="3">
    <source>
        <dbReference type="ARBA" id="ARBA00022692"/>
    </source>
</evidence>
<comment type="subcellular location">
    <subcellularLocation>
        <location evidence="1">Membrane</location>
        <topology evidence="1">Single-pass membrane protein</topology>
    </subcellularLocation>
</comment>
<dbReference type="Gene3D" id="3.80.10.10">
    <property type="entry name" value="Ribonuclease Inhibitor"/>
    <property type="match status" value="1"/>
</dbReference>
<dbReference type="InterPro" id="IPR001611">
    <property type="entry name" value="Leu-rich_rpt"/>
</dbReference>
<dbReference type="GO" id="GO:0004672">
    <property type="term" value="F:protein kinase activity"/>
    <property type="evidence" value="ECO:0007669"/>
    <property type="project" value="InterPro"/>
</dbReference>
<evidence type="ECO:0000256" key="5">
    <source>
        <dbReference type="ARBA" id="ARBA00022737"/>
    </source>
</evidence>
<dbReference type="PANTHER" id="PTHR48007">
    <property type="entry name" value="LEUCINE-RICH REPEAT RECEPTOR-LIKE PROTEIN KINASE PXC1"/>
    <property type="match status" value="1"/>
</dbReference>
<dbReference type="eggNOG" id="ENOG502QPXW">
    <property type="taxonomic scope" value="Eukaryota"/>
</dbReference>
<feature type="compositionally biased region" description="Basic and acidic residues" evidence="9">
    <location>
        <begin position="564"/>
        <end position="576"/>
    </location>
</feature>
<dbReference type="GO" id="GO:0016020">
    <property type="term" value="C:membrane"/>
    <property type="evidence" value="ECO:0007669"/>
    <property type="project" value="UniProtKB-SubCell"/>
</dbReference>
<dbReference type="FunFam" id="3.80.10.10:FF:000129">
    <property type="entry name" value="Leucine-rich repeat receptor-like kinase"/>
    <property type="match status" value="1"/>
</dbReference>
<feature type="chain" id="PRO_5001640783" description="Protein kinase domain-containing protein" evidence="11">
    <location>
        <begin position="29"/>
        <end position="608"/>
    </location>
</feature>
<feature type="domain" description="Protein kinase" evidence="12">
    <location>
        <begin position="302"/>
        <end position="565"/>
    </location>
</feature>
<protein>
    <recommendedName>
        <fullName evidence="12">Protein kinase domain-containing protein</fullName>
    </recommendedName>
</protein>
<sequence>MRGSKLFLFLEGLICIAILPRLFTGCVGGELSESESFFKFISAVDSQNVLRIGWNGNLPHPCSYNLKGIKCNLHATNIVGIRLENMNLSGIIDAETLCKLRHLRVVSLARNLIQGRIPTSISNCRRLTYLNLSSNLLSGAVPLALTKLKHLKTLDISNNHFAATSPDNFRQEIKYFDKYVVETSSSEINRASTVEARGLEDTQPPSVHNKSEHGEKRHWFRNWMTIIPLAAGIGLVVLIAYCMGKKSAQIARDREILKALQDSPSKSPPQVMDIEEVRPEVRRSELVFFVNEKERFKLDDLLEATADLRSQTICSSLFMVRLKNSAVYAVKRLKKLQVSMDEFSQTMRQIGNLKHPNILPLVCYNSTNEEKLLVYKYQSNGSLLSLLEAYIEGKRDFPWKLRLSIATGIAKGLDFMYQKSNEEKTIPHGNLKLSNILLNENEDPLISECGYSKFLDPKKTCLFSSNGYTAPEKTVSEQGDVFSFGVILLELLTGKTVEKTGIDLPKWVKAMVREEWTGEVFDKEVAKAGRQWAFPLLNVALKCVSNSPDDRPTMAEVLERIEEVVNGNDERDRDHSNSSFSSMESIPHDSCLLHTVIQENWDTPRSSY</sequence>
<accession>A0A067F4B2</accession>